<dbReference type="GO" id="GO:0004888">
    <property type="term" value="F:transmembrane signaling receptor activity"/>
    <property type="evidence" value="ECO:0007669"/>
    <property type="project" value="InterPro"/>
</dbReference>
<comment type="subcellular location">
    <subcellularLocation>
        <location evidence="1">Membrane</location>
    </subcellularLocation>
</comment>
<evidence type="ECO:0000313" key="10">
    <source>
        <dbReference type="Proteomes" id="UP000244092"/>
    </source>
</evidence>
<feature type="transmembrane region" description="Helical" evidence="6">
    <location>
        <begin position="190"/>
        <end position="211"/>
    </location>
</feature>
<protein>
    <submittedName>
        <fullName evidence="9">Methyl-accepting chemotaxis protein</fullName>
    </submittedName>
</protein>
<organism evidence="9 10">
    <name type="scientific">Sulfitobacter mediterraneus</name>
    <dbReference type="NCBI Taxonomy" id="83219"/>
    <lineage>
        <taxon>Bacteria</taxon>
        <taxon>Pseudomonadati</taxon>
        <taxon>Pseudomonadota</taxon>
        <taxon>Alphaproteobacteria</taxon>
        <taxon>Rhodobacterales</taxon>
        <taxon>Roseobacteraceae</taxon>
        <taxon>Sulfitobacter</taxon>
    </lineage>
</organism>
<dbReference type="Gene3D" id="6.10.340.10">
    <property type="match status" value="1"/>
</dbReference>
<comment type="similarity">
    <text evidence="3">Belongs to the methyl-accepting chemotaxis (MCP) protein family.</text>
</comment>
<keyword evidence="4" id="KW-0807">Transducer</keyword>
<dbReference type="OrthoDB" id="354287at2"/>
<dbReference type="CDD" id="cd11386">
    <property type="entry name" value="MCP_signal"/>
    <property type="match status" value="1"/>
</dbReference>
<dbReference type="PROSITE" id="PS50885">
    <property type="entry name" value="HAMP"/>
    <property type="match status" value="1"/>
</dbReference>
<dbReference type="InterPro" id="IPR004089">
    <property type="entry name" value="MCPsignal_dom"/>
</dbReference>
<proteinExistence type="inferred from homology"/>
<dbReference type="InterPro" id="IPR003660">
    <property type="entry name" value="HAMP_dom"/>
</dbReference>
<feature type="domain" description="HAMP" evidence="8">
    <location>
        <begin position="330"/>
        <end position="382"/>
    </location>
</feature>
<evidence type="ECO:0000313" key="9">
    <source>
        <dbReference type="EMBL" id="PTX74978.1"/>
    </source>
</evidence>
<evidence type="ECO:0000256" key="3">
    <source>
        <dbReference type="ARBA" id="ARBA00029447"/>
    </source>
</evidence>
<dbReference type="InterPro" id="IPR004090">
    <property type="entry name" value="Chemotax_Me-accpt_rcpt"/>
</dbReference>
<dbReference type="Pfam" id="PF00015">
    <property type="entry name" value="MCPsignal"/>
    <property type="match status" value="1"/>
</dbReference>
<dbReference type="EMBL" id="QBKU01000002">
    <property type="protein sequence ID" value="PTX74978.1"/>
    <property type="molecule type" value="Genomic_DNA"/>
</dbReference>
<dbReference type="GO" id="GO:0006935">
    <property type="term" value="P:chemotaxis"/>
    <property type="evidence" value="ECO:0007669"/>
    <property type="project" value="UniProtKB-KW"/>
</dbReference>
<dbReference type="SMART" id="SM00283">
    <property type="entry name" value="MA"/>
    <property type="match status" value="1"/>
</dbReference>
<dbReference type="Gene3D" id="1.10.287.950">
    <property type="entry name" value="Methyl-accepting chemotaxis protein"/>
    <property type="match status" value="1"/>
</dbReference>
<evidence type="ECO:0000256" key="6">
    <source>
        <dbReference type="SAM" id="Phobius"/>
    </source>
</evidence>
<accession>A0A2T6CHL1</accession>
<comment type="caution">
    <text evidence="9">The sequence shown here is derived from an EMBL/GenBank/DDBJ whole genome shotgun (WGS) entry which is preliminary data.</text>
</comment>
<dbReference type="FunFam" id="1.10.287.950:FF:000001">
    <property type="entry name" value="Methyl-accepting chemotaxis sensory transducer"/>
    <property type="match status" value="1"/>
</dbReference>
<dbReference type="AlphaFoldDB" id="A0A2T6CHL1"/>
<dbReference type="Proteomes" id="UP000244092">
    <property type="component" value="Unassembled WGS sequence"/>
</dbReference>
<keyword evidence="2" id="KW-0145">Chemotaxis</keyword>
<dbReference type="GO" id="GO:0016020">
    <property type="term" value="C:membrane"/>
    <property type="evidence" value="ECO:0007669"/>
    <property type="project" value="UniProtKB-SubCell"/>
</dbReference>
<feature type="compositionally biased region" description="Basic and acidic residues" evidence="5">
    <location>
        <begin position="278"/>
        <end position="317"/>
    </location>
</feature>
<evidence type="ECO:0000256" key="5">
    <source>
        <dbReference type="SAM" id="MobiDB-lite"/>
    </source>
</evidence>
<keyword evidence="6" id="KW-0812">Transmembrane</keyword>
<dbReference type="PANTHER" id="PTHR43531">
    <property type="entry name" value="PROTEIN ICFG"/>
    <property type="match status" value="1"/>
</dbReference>
<dbReference type="RefSeq" id="WP_081785717.1">
    <property type="nucleotide sequence ID" value="NZ_QBKU01000002.1"/>
</dbReference>
<keyword evidence="6" id="KW-0472">Membrane</keyword>
<name>A0A2T6CHL1_9RHOB</name>
<gene>
    <name evidence="9" type="ORF">C8N31_10280</name>
</gene>
<feature type="transmembrane region" description="Helical" evidence="6">
    <location>
        <begin position="6"/>
        <end position="25"/>
    </location>
</feature>
<dbReference type="SUPFAM" id="SSF58104">
    <property type="entry name" value="Methyl-accepting chemotaxis protein (MCP) signaling domain"/>
    <property type="match status" value="1"/>
</dbReference>
<dbReference type="GO" id="GO:0007165">
    <property type="term" value="P:signal transduction"/>
    <property type="evidence" value="ECO:0007669"/>
    <property type="project" value="UniProtKB-KW"/>
</dbReference>
<evidence type="ECO:0000256" key="1">
    <source>
        <dbReference type="ARBA" id="ARBA00004370"/>
    </source>
</evidence>
<dbReference type="PRINTS" id="PR00260">
    <property type="entry name" value="CHEMTRNSDUCR"/>
</dbReference>
<evidence type="ECO:0000259" key="8">
    <source>
        <dbReference type="PROSITE" id="PS50885"/>
    </source>
</evidence>
<dbReference type="PROSITE" id="PS50111">
    <property type="entry name" value="CHEMOTAXIS_TRANSDUC_2"/>
    <property type="match status" value="1"/>
</dbReference>
<evidence type="ECO:0000259" key="7">
    <source>
        <dbReference type="PROSITE" id="PS50111"/>
    </source>
</evidence>
<feature type="region of interest" description="Disordered" evidence="5">
    <location>
        <begin position="268"/>
        <end position="317"/>
    </location>
</feature>
<feature type="domain" description="Methyl-accepting transducer" evidence="7">
    <location>
        <begin position="387"/>
        <end position="616"/>
    </location>
</feature>
<evidence type="ECO:0000256" key="2">
    <source>
        <dbReference type="ARBA" id="ARBA00022500"/>
    </source>
</evidence>
<sequence length="646" mass="68089">MSRLSVSIKLAVIVGLLCIGILGLVTTTNISRQTDALGTFGHESLTMVTQLGETKIASAENDAEIKLQFIIDLLISVSGDALASYNAEMLDKIIAAVLVDPSVVHVAFNTVDGVELAQGGTVPTDVETRAVTATVAADGTDFGTVIVTRSYAPIVALKQNIDELTAQKAKMLTTLSDDLRGSTINASIRFAAIAAVLAAVAVNAVTVFMVGGPLSISAKLIEKITNEETDFERPKMARRKDEIGKLGKAIDMFRDTVVKARDMQRTAAARAAQDEAEEKARRIAKTEAEQRRADAEAAEAERRRAEEAERAAERDAMRAQADADRQAILDQQARVVDTLANALKRLSGGDLNVSIDAVFEGPYEGLRSDFNSTVETLQTAISAVALLTSTIRGETAAISSGANDLSQRTEKQAATLEETTAALTELNASVHSASGRAQDADERAQSARIKADESGEVAQSAILAMDQIKSSSDQISKITKVIDEIAFQTNLLALNAGVEAARAGDAGRGFAVVATEVRALAQRSADAAREISELILASETQVNTGVELVESTGTSLSDIVASISEITELVASIATSTKEQALGLNEVNDAMTQLDQVTQQNAAMFEETAAASQALNTETDALSDAVSHFKLADPKNGPAEDLAIAS</sequence>
<dbReference type="InterPro" id="IPR051310">
    <property type="entry name" value="MCP_chemotaxis"/>
</dbReference>
<reference evidence="9 10" key="1">
    <citation type="submission" date="2018-04" db="EMBL/GenBank/DDBJ databases">
        <title>Genomic Encyclopedia of Archaeal and Bacterial Type Strains, Phase II (KMG-II): from individual species to whole genera.</title>
        <authorList>
            <person name="Goeker M."/>
        </authorList>
    </citation>
    <scope>NUCLEOTIDE SEQUENCE [LARGE SCALE GENOMIC DNA]</scope>
    <source>
        <strain evidence="9 10">DSM 12244</strain>
    </source>
</reference>
<evidence type="ECO:0000256" key="4">
    <source>
        <dbReference type="PROSITE-ProRule" id="PRU00284"/>
    </source>
</evidence>
<dbReference type="PANTHER" id="PTHR43531:SF11">
    <property type="entry name" value="METHYL-ACCEPTING CHEMOTAXIS PROTEIN 3"/>
    <property type="match status" value="1"/>
</dbReference>
<keyword evidence="6" id="KW-1133">Transmembrane helix</keyword>